<dbReference type="InterPro" id="IPR041492">
    <property type="entry name" value="HAD_2"/>
</dbReference>
<accession>A0A8X8KM34</accession>
<dbReference type="AlphaFoldDB" id="A0A8X8KM34"/>
<dbReference type="InterPro" id="IPR006439">
    <property type="entry name" value="HAD-SF_hydro_IA"/>
</dbReference>
<comment type="caution">
    <text evidence="1">The sequence shown here is derived from an EMBL/GenBank/DDBJ whole genome shotgun (WGS) entry which is preliminary data.</text>
</comment>
<dbReference type="SFLD" id="SFLDG01129">
    <property type="entry name" value="C1.5:_HAD__Beta-PGM__Phosphata"/>
    <property type="match status" value="1"/>
</dbReference>
<dbReference type="SFLD" id="SFLDS00003">
    <property type="entry name" value="Haloacid_Dehalogenase"/>
    <property type="match status" value="1"/>
</dbReference>
<evidence type="ECO:0000313" key="2">
    <source>
        <dbReference type="Proteomes" id="UP000484076"/>
    </source>
</evidence>
<dbReference type="PANTHER" id="PTHR18901">
    <property type="entry name" value="2-DEOXYGLUCOSE-6-PHOSPHATE PHOSPHATASE 2"/>
    <property type="match status" value="1"/>
</dbReference>
<protein>
    <submittedName>
        <fullName evidence="1">HAD family phosphatase</fullName>
    </submittedName>
</protein>
<dbReference type="Gene3D" id="1.10.150.240">
    <property type="entry name" value="Putative phosphatase, domain 2"/>
    <property type="match status" value="1"/>
</dbReference>
<dbReference type="EMBL" id="WHUT02000010">
    <property type="protein sequence ID" value="NUB45949.1"/>
    <property type="molecule type" value="Genomic_DNA"/>
</dbReference>
<reference evidence="1" key="1">
    <citation type="submission" date="2020-05" db="EMBL/GenBank/DDBJ databases">
        <title>Fertoebacter nigrum gen. nov., sp. nov., a new member of the family Rhodobacteraceae.</title>
        <authorList>
            <person name="Szuroczki S."/>
            <person name="Abbaszade G."/>
            <person name="Buni D."/>
            <person name="Schumann P."/>
            <person name="Toth E."/>
        </authorList>
    </citation>
    <scope>NUCLEOTIDE SEQUENCE</scope>
    <source>
        <strain evidence="1">RG-N-1a</strain>
    </source>
</reference>
<dbReference type="Pfam" id="PF13419">
    <property type="entry name" value="HAD_2"/>
    <property type="match status" value="1"/>
</dbReference>
<keyword evidence="2" id="KW-1185">Reference proteome</keyword>
<dbReference type="InterPro" id="IPR036412">
    <property type="entry name" value="HAD-like_sf"/>
</dbReference>
<dbReference type="RefSeq" id="WP_152828017.1">
    <property type="nucleotide sequence ID" value="NZ_WHUT02000010.1"/>
</dbReference>
<evidence type="ECO:0000313" key="1">
    <source>
        <dbReference type="EMBL" id="NUB45949.1"/>
    </source>
</evidence>
<sequence length="231" mass="25012">MKPLVIFDFDGVIADSEIIALAELQTCLAAHGLDLSMETLIDRFLGASLASITQALADHTGADVAGDFREAWYSGLFARYRCELTAVPGINALFDFLDEARIDYCIASGSSHRRLGFALDCLDLTERFAGRAFSAEDVMTGKPEPDLMLLAAHRRGAACQDCIVVEDATAGVLSARRAGMRAVGFVGGSHLKDLREHQSRRLTEAGTFATAIDHGHTREFLRGMLDSKGMD</sequence>
<name>A0A8X8KM34_9RHOB</name>
<dbReference type="NCBIfam" id="TIGR01509">
    <property type="entry name" value="HAD-SF-IA-v3"/>
    <property type="match status" value="1"/>
</dbReference>
<gene>
    <name evidence="1" type="ORF">GEU84_016245</name>
</gene>
<dbReference type="InterPro" id="IPR023214">
    <property type="entry name" value="HAD_sf"/>
</dbReference>
<organism evidence="1 2">
    <name type="scientific">Fertoeibacter niger</name>
    <dbReference type="NCBI Taxonomy" id="2656921"/>
    <lineage>
        <taxon>Bacteria</taxon>
        <taxon>Pseudomonadati</taxon>
        <taxon>Pseudomonadota</taxon>
        <taxon>Alphaproteobacteria</taxon>
        <taxon>Rhodobacterales</taxon>
        <taxon>Paracoccaceae</taxon>
        <taxon>Fertoeibacter</taxon>
    </lineage>
</organism>
<dbReference type="PANTHER" id="PTHR18901:SF38">
    <property type="entry name" value="PSEUDOURIDINE-5'-PHOSPHATASE"/>
    <property type="match status" value="1"/>
</dbReference>
<proteinExistence type="predicted"/>
<dbReference type="Proteomes" id="UP000484076">
    <property type="component" value="Unassembled WGS sequence"/>
</dbReference>
<dbReference type="SUPFAM" id="SSF56784">
    <property type="entry name" value="HAD-like"/>
    <property type="match status" value="1"/>
</dbReference>
<dbReference type="InterPro" id="IPR023198">
    <property type="entry name" value="PGP-like_dom2"/>
</dbReference>
<dbReference type="Gene3D" id="3.40.50.1000">
    <property type="entry name" value="HAD superfamily/HAD-like"/>
    <property type="match status" value="1"/>
</dbReference>